<feature type="transmembrane region" description="Helical" evidence="1">
    <location>
        <begin position="39"/>
        <end position="66"/>
    </location>
</feature>
<keyword evidence="3" id="KW-1185">Reference proteome</keyword>
<evidence type="ECO:0000256" key="1">
    <source>
        <dbReference type="SAM" id="Phobius"/>
    </source>
</evidence>
<dbReference type="AlphaFoldDB" id="A0A7Y9J4X0"/>
<dbReference type="Proteomes" id="UP000535890">
    <property type="component" value="Unassembled WGS sequence"/>
</dbReference>
<name>A0A7Y9J4X0_9PSEU</name>
<evidence type="ECO:0000313" key="2">
    <source>
        <dbReference type="EMBL" id="NYD35109.1"/>
    </source>
</evidence>
<gene>
    <name evidence="2" type="ORF">BJ983_001211</name>
</gene>
<keyword evidence="1" id="KW-0812">Transmembrane</keyword>
<protein>
    <submittedName>
        <fullName evidence="2">Uncharacterized protein</fullName>
    </submittedName>
</protein>
<dbReference type="EMBL" id="JACCBN010000001">
    <property type="protein sequence ID" value="NYD35109.1"/>
    <property type="molecule type" value="Genomic_DNA"/>
</dbReference>
<comment type="caution">
    <text evidence="2">The sequence shown here is derived from an EMBL/GenBank/DDBJ whole genome shotgun (WGS) entry which is preliminary data.</text>
</comment>
<accession>A0A7Y9J4X0</accession>
<feature type="transmembrane region" description="Helical" evidence="1">
    <location>
        <begin position="130"/>
        <end position="148"/>
    </location>
</feature>
<reference evidence="2 3" key="1">
    <citation type="submission" date="2020-07" db="EMBL/GenBank/DDBJ databases">
        <title>Sequencing the genomes of 1000 actinobacteria strains.</title>
        <authorList>
            <person name="Klenk H.-P."/>
        </authorList>
    </citation>
    <scope>NUCLEOTIDE SEQUENCE [LARGE SCALE GENOMIC DNA]</scope>
    <source>
        <strain evidence="2 3">DSM 45772</strain>
    </source>
</reference>
<keyword evidence="1" id="KW-1133">Transmembrane helix</keyword>
<feature type="transmembrane region" description="Helical" evidence="1">
    <location>
        <begin position="106"/>
        <end position="124"/>
    </location>
</feature>
<organism evidence="2 3">
    <name type="scientific">Actinomycetospora corticicola</name>
    <dbReference type="NCBI Taxonomy" id="663602"/>
    <lineage>
        <taxon>Bacteria</taxon>
        <taxon>Bacillati</taxon>
        <taxon>Actinomycetota</taxon>
        <taxon>Actinomycetes</taxon>
        <taxon>Pseudonocardiales</taxon>
        <taxon>Pseudonocardiaceae</taxon>
        <taxon>Actinomycetospora</taxon>
    </lineage>
</organism>
<proteinExistence type="predicted"/>
<feature type="transmembrane region" description="Helical" evidence="1">
    <location>
        <begin position="72"/>
        <end position="94"/>
    </location>
</feature>
<sequence length="169" mass="16761">MTLPAYSGRHATFDATTVLPVVPPAGAPPGPPATVTTAVVVLAVQGGFGVLGLGFFGLMAVAFGLGTGDYPGLVACLLLVGAGLAFLTGWFLLALRIRTGSRGARVVVALVSAIGLAGAATSAALVWPSLITIGSAALQASVLVLLFVPSSNAWFRAVSPAPGPGSPRR</sequence>
<keyword evidence="1" id="KW-0472">Membrane</keyword>
<dbReference type="RefSeq" id="WP_179792992.1">
    <property type="nucleotide sequence ID" value="NZ_BAABHP010000004.1"/>
</dbReference>
<evidence type="ECO:0000313" key="3">
    <source>
        <dbReference type="Proteomes" id="UP000535890"/>
    </source>
</evidence>